<dbReference type="PANTHER" id="PTHR33362:SF5">
    <property type="entry name" value="C4-DICARBOXYLATE TRAP TRANSPORTER LARGE PERMEASE PROTEIN DCTM"/>
    <property type="match status" value="1"/>
</dbReference>
<sequence length="441" mass="45921">MDVSLIVLLVFVALIVLLLIEVPVAFSLAASGAFGLILLRGTSVAGATLGSVPFQSSSSFTLIVVPMFILMGIFAMHGNIADDLFRLTNRLMRGVRGGVAVATVVTCAGFAAVCGSSVATAATVGRLTIGEMIRYGFNPAFAAAIVASAGTLGVLIPPSIALVLFGVITNESIGRLLIAGIVPGILSAIVMGVGILVCARLGIGFDRKTAVPVEETDTGHGSRHGGVFKLLLLFVIIVGGIYSGLITATEAAAIGAFAAFLIMLVSAMWSGTGVVSRLFASLRDSASITSMVFAIIVGASIFSYFIVSAGVPNAFAEWILGIDLPPRLLVLLLLLSLIPLGMFLDGVSILLITVPLYYPVVVTGLGYDGLWYAVLTVKMIELGLITPPVGVNVFIVANMAKGAELEKVFRSITTFIVLDLIIFAILFAFPVLVTWLPASVR</sequence>
<reference evidence="10" key="1">
    <citation type="submission" date="2016-11" db="EMBL/GenBank/DDBJ databases">
        <title>Mesorhizobium oceanicum sp. nov., isolated from deep seawater in South China Sea.</title>
        <authorList>
            <person name="Fu G.-Y."/>
        </authorList>
    </citation>
    <scope>NUCLEOTIDE SEQUENCE [LARGE SCALE GENOMIC DNA]</scope>
    <source>
        <strain evidence="10">B7</strain>
    </source>
</reference>
<evidence type="ECO:0000256" key="3">
    <source>
        <dbReference type="ARBA" id="ARBA00022519"/>
    </source>
</evidence>
<evidence type="ECO:0000256" key="7">
    <source>
        <dbReference type="RuleBase" id="RU369079"/>
    </source>
</evidence>
<dbReference type="STRING" id="1670800.BSQ44_20490"/>
<evidence type="ECO:0000259" key="8">
    <source>
        <dbReference type="Pfam" id="PF06808"/>
    </source>
</evidence>
<proteinExistence type="inferred from homology"/>
<dbReference type="KEGG" id="meso:BSQ44_20490"/>
<keyword evidence="3 7" id="KW-0997">Cell inner membrane</keyword>
<feature type="transmembrane region" description="Helical" evidence="7">
    <location>
        <begin position="53"/>
        <end position="76"/>
    </location>
</feature>
<evidence type="ECO:0000256" key="5">
    <source>
        <dbReference type="ARBA" id="ARBA00022989"/>
    </source>
</evidence>
<keyword evidence="2" id="KW-1003">Cell membrane</keyword>
<dbReference type="NCBIfam" id="TIGR00786">
    <property type="entry name" value="dctM"/>
    <property type="match status" value="1"/>
</dbReference>
<keyword evidence="6 7" id="KW-0472">Membrane</keyword>
<gene>
    <name evidence="9" type="ORF">BSQ44_20490</name>
</gene>
<feature type="transmembrane region" description="Helical" evidence="7">
    <location>
        <begin position="370"/>
        <end position="400"/>
    </location>
</feature>
<feature type="transmembrane region" description="Helical" evidence="7">
    <location>
        <begin position="252"/>
        <end position="271"/>
    </location>
</feature>
<dbReference type="Proteomes" id="UP000182840">
    <property type="component" value="Chromosome"/>
</dbReference>
<evidence type="ECO:0000256" key="6">
    <source>
        <dbReference type="ARBA" id="ARBA00023136"/>
    </source>
</evidence>
<dbReference type="InterPro" id="IPR004681">
    <property type="entry name" value="TRAP_DctM"/>
</dbReference>
<keyword evidence="5 7" id="KW-1133">Transmembrane helix</keyword>
<comment type="caution">
    <text evidence="7">Lacks conserved residue(s) required for the propagation of feature annotation.</text>
</comment>
<dbReference type="GO" id="GO:0022857">
    <property type="term" value="F:transmembrane transporter activity"/>
    <property type="evidence" value="ECO:0007669"/>
    <property type="project" value="UniProtKB-UniRule"/>
</dbReference>
<dbReference type="InterPro" id="IPR010656">
    <property type="entry name" value="DctM"/>
</dbReference>
<dbReference type="EMBL" id="CP018171">
    <property type="protein sequence ID" value="APH73483.1"/>
    <property type="molecule type" value="Genomic_DNA"/>
</dbReference>
<dbReference type="AlphaFoldDB" id="A0A1L3SVM5"/>
<keyword evidence="7" id="KW-0813">Transport</keyword>
<comment type="subcellular location">
    <subcellularLocation>
        <location evidence="1 7">Cell inner membrane</location>
        <topology evidence="1 7">Multi-pass membrane protein</topology>
    </subcellularLocation>
</comment>
<comment type="function">
    <text evidence="7">Part of the tripartite ATP-independent periplasmic (TRAP) transport system.</text>
</comment>
<comment type="subunit">
    <text evidence="7">The complex comprises the extracytoplasmic solute receptor protein and the two transmembrane proteins.</text>
</comment>
<dbReference type="RefSeq" id="WP_072606950.1">
    <property type="nucleotide sequence ID" value="NZ_CP018171.1"/>
</dbReference>
<feature type="transmembrane region" description="Helical" evidence="7">
    <location>
        <begin position="140"/>
        <end position="165"/>
    </location>
</feature>
<feature type="domain" description="TRAP C4-dicarboxylate transport system permease DctM subunit" evidence="8">
    <location>
        <begin position="11"/>
        <end position="430"/>
    </location>
</feature>
<comment type="similarity">
    <text evidence="7">Belongs to the TRAP transporter large permease family.</text>
</comment>
<evidence type="ECO:0000313" key="10">
    <source>
        <dbReference type="Proteomes" id="UP000182840"/>
    </source>
</evidence>
<feature type="transmembrane region" description="Helical" evidence="7">
    <location>
        <begin position="225"/>
        <end position="245"/>
    </location>
</feature>
<feature type="transmembrane region" description="Helical" evidence="7">
    <location>
        <begin position="291"/>
        <end position="316"/>
    </location>
</feature>
<name>A0A1L3SVM5_9HYPH</name>
<keyword evidence="10" id="KW-1185">Reference proteome</keyword>
<dbReference type="OrthoDB" id="9790209at2"/>
<feature type="transmembrane region" description="Helical" evidence="7">
    <location>
        <begin position="97"/>
        <end position="120"/>
    </location>
</feature>
<feature type="transmembrane region" description="Helical" evidence="7">
    <location>
        <begin position="328"/>
        <end position="358"/>
    </location>
</feature>
<accession>A0A1L3SVM5</accession>
<dbReference type="PANTHER" id="PTHR33362">
    <property type="entry name" value="SIALIC ACID TRAP TRANSPORTER PERMEASE PROTEIN SIAT-RELATED"/>
    <property type="match status" value="1"/>
</dbReference>
<dbReference type="Pfam" id="PF06808">
    <property type="entry name" value="DctM"/>
    <property type="match status" value="1"/>
</dbReference>
<organism evidence="9 10">
    <name type="scientific">Aquibium oceanicum</name>
    <dbReference type="NCBI Taxonomy" id="1670800"/>
    <lineage>
        <taxon>Bacteria</taxon>
        <taxon>Pseudomonadati</taxon>
        <taxon>Pseudomonadota</taxon>
        <taxon>Alphaproteobacteria</taxon>
        <taxon>Hyphomicrobiales</taxon>
        <taxon>Phyllobacteriaceae</taxon>
        <taxon>Aquibium</taxon>
    </lineage>
</organism>
<evidence type="ECO:0000313" key="9">
    <source>
        <dbReference type="EMBL" id="APH73483.1"/>
    </source>
</evidence>
<dbReference type="PIRSF" id="PIRSF006066">
    <property type="entry name" value="HI0050"/>
    <property type="match status" value="1"/>
</dbReference>
<evidence type="ECO:0000256" key="2">
    <source>
        <dbReference type="ARBA" id="ARBA00022475"/>
    </source>
</evidence>
<feature type="transmembrane region" description="Helical" evidence="7">
    <location>
        <begin position="177"/>
        <end position="205"/>
    </location>
</feature>
<dbReference type="GO" id="GO:0005886">
    <property type="term" value="C:plasma membrane"/>
    <property type="evidence" value="ECO:0007669"/>
    <property type="project" value="UniProtKB-SubCell"/>
</dbReference>
<protein>
    <recommendedName>
        <fullName evidence="7">TRAP transporter large permease protein</fullName>
    </recommendedName>
</protein>
<keyword evidence="4 7" id="KW-0812">Transmembrane</keyword>
<evidence type="ECO:0000256" key="4">
    <source>
        <dbReference type="ARBA" id="ARBA00022692"/>
    </source>
</evidence>
<evidence type="ECO:0000256" key="1">
    <source>
        <dbReference type="ARBA" id="ARBA00004429"/>
    </source>
</evidence>
<feature type="transmembrane region" description="Helical" evidence="7">
    <location>
        <begin position="412"/>
        <end position="436"/>
    </location>
</feature>